<reference evidence="2 3" key="1">
    <citation type="submission" date="2015-01" db="EMBL/GenBank/DDBJ databases">
        <title>The Genome Sequence of Cladophialophora immunda CBS83496.</title>
        <authorList>
            <consortium name="The Broad Institute Genomics Platform"/>
            <person name="Cuomo C."/>
            <person name="de Hoog S."/>
            <person name="Gorbushina A."/>
            <person name="Stielow B."/>
            <person name="Teixiera M."/>
            <person name="Abouelleil A."/>
            <person name="Chapman S.B."/>
            <person name="Priest M."/>
            <person name="Young S.K."/>
            <person name="Wortman J."/>
            <person name="Nusbaum C."/>
            <person name="Birren B."/>
        </authorList>
    </citation>
    <scope>NUCLEOTIDE SEQUENCE [LARGE SCALE GENOMIC DNA]</scope>
    <source>
        <strain evidence="2 3">CBS 83496</strain>
    </source>
</reference>
<dbReference type="GeneID" id="27342324"/>
<protein>
    <submittedName>
        <fullName evidence="2">Uncharacterized protein</fullName>
    </submittedName>
</protein>
<feature type="transmembrane region" description="Helical" evidence="1">
    <location>
        <begin position="99"/>
        <end position="119"/>
    </location>
</feature>
<keyword evidence="1" id="KW-1133">Transmembrane helix</keyword>
<keyword evidence="3" id="KW-1185">Reference proteome</keyword>
<sequence>QYWYSPQRASRNRGVEQGRFDVEWALSLQNLRQLKEKSCSQSPLSGRSMTTTVLLFETVKTSTCDVMQVTQAPLAAQPCHLSGSNVLRSRRRTATTASVSFWITSCFINTIIGTLGHYFSIF</sequence>
<accession>A0A0D2D724</accession>
<dbReference type="HOGENOM" id="CLU_2126880_0_0_1"/>
<organism evidence="2 3">
    <name type="scientific">Cladophialophora immunda</name>
    <dbReference type="NCBI Taxonomy" id="569365"/>
    <lineage>
        <taxon>Eukaryota</taxon>
        <taxon>Fungi</taxon>
        <taxon>Dikarya</taxon>
        <taxon>Ascomycota</taxon>
        <taxon>Pezizomycotina</taxon>
        <taxon>Eurotiomycetes</taxon>
        <taxon>Chaetothyriomycetidae</taxon>
        <taxon>Chaetothyriales</taxon>
        <taxon>Herpotrichiellaceae</taxon>
        <taxon>Cladophialophora</taxon>
    </lineage>
</organism>
<proteinExistence type="predicted"/>
<keyword evidence="1" id="KW-0812">Transmembrane</keyword>
<dbReference type="RefSeq" id="XP_016251700.1">
    <property type="nucleotide sequence ID" value="XM_016389798.1"/>
</dbReference>
<evidence type="ECO:0000313" key="3">
    <source>
        <dbReference type="Proteomes" id="UP000054466"/>
    </source>
</evidence>
<gene>
    <name evidence="2" type="ORF">PV07_03130</name>
</gene>
<evidence type="ECO:0000313" key="2">
    <source>
        <dbReference type="EMBL" id="KIW31484.1"/>
    </source>
</evidence>
<dbReference type="VEuPathDB" id="FungiDB:PV07_03130"/>
<dbReference type="Proteomes" id="UP000054466">
    <property type="component" value="Unassembled WGS sequence"/>
</dbReference>
<dbReference type="AlphaFoldDB" id="A0A0D2D724"/>
<dbReference type="EMBL" id="KN847041">
    <property type="protein sequence ID" value="KIW31484.1"/>
    <property type="molecule type" value="Genomic_DNA"/>
</dbReference>
<feature type="non-terminal residue" evidence="2">
    <location>
        <position position="1"/>
    </location>
</feature>
<name>A0A0D2D724_9EURO</name>
<evidence type="ECO:0000256" key="1">
    <source>
        <dbReference type="SAM" id="Phobius"/>
    </source>
</evidence>
<keyword evidence="1" id="KW-0472">Membrane</keyword>